<dbReference type="AlphaFoldDB" id="A0A382PSV3"/>
<name>A0A382PSV3_9ZZZZ</name>
<sequence length="275" mass="32115">MHIKKLKLLERIIKFFLIENNFAKSKKFLTRMTPINEVKQLLELLYPINCEKGLIRLGPEKDGGYLVPDDLDGIEACFSPGVSTVSGFEKDCANRNIKVFLADASVNAPTETDDLFDFIPMFIGSMNNDSYLTLDKWVNSKIPDTSKELLLQMDIERAEYEVFHSLSEKTINRFRIMVIEFHDLDEIWNYPFFKVMSRVFKKILQTHHCVHIHPNNIANKCKLNGVETVQAMEFTFYKKERINKVRYQTSFPHKLDRDNSPKEPAIILPISWYKN</sequence>
<evidence type="ECO:0000313" key="1">
    <source>
        <dbReference type="EMBL" id="SVC76404.1"/>
    </source>
</evidence>
<reference evidence="1" key="1">
    <citation type="submission" date="2018-05" db="EMBL/GenBank/DDBJ databases">
        <authorList>
            <person name="Lanie J.A."/>
            <person name="Ng W.-L."/>
            <person name="Kazmierczak K.M."/>
            <person name="Andrzejewski T.M."/>
            <person name="Davidsen T.M."/>
            <person name="Wayne K.J."/>
            <person name="Tettelin H."/>
            <person name="Glass J.I."/>
            <person name="Rusch D."/>
            <person name="Podicherti R."/>
            <person name="Tsui H.-C.T."/>
            <person name="Winkler M.E."/>
        </authorList>
    </citation>
    <scope>NUCLEOTIDE SEQUENCE</scope>
</reference>
<accession>A0A382PSV3</accession>
<gene>
    <name evidence="1" type="ORF">METZ01_LOCUS329258</name>
</gene>
<dbReference type="InterPro" id="IPR029063">
    <property type="entry name" value="SAM-dependent_MTases_sf"/>
</dbReference>
<organism evidence="1">
    <name type="scientific">marine metagenome</name>
    <dbReference type="NCBI Taxonomy" id="408172"/>
    <lineage>
        <taxon>unclassified sequences</taxon>
        <taxon>metagenomes</taxon>
        <taxon>ecological metagenomes</taxon>
    </lineage>
</organism>
<dbReference type="EMBL" id="UINC01109521">
    <property type="protein sequence ID" value="SVC76404.1"/>
    <property type="molecule type" value="Genomic_DNA"/>
</dbReference>
<proteinExistence type="predicted"/>
<protein>
    <submittedName>
        <fullName evidence="1">Uncharacterized protein</fullName>
    </submittedName>
</protein>
<dbReference type="SUPFAM" id="SSF53335">
    <property type="entry name" value="S-adenosyl-L-methionine-dependent methyltransferases"/>
    <property type="match status" value="1"/>
</dbReference>